<dbReference type="PANTHER" id="PTHR43625">
    <property type="entry name" value="AFLATOXIN B1 ALDEHYDE REDUCTASE"/>
    <property type="match status" value="1"/>
</dbReference>
<name>A0ABT9Q9I2_9ACTN</name>
<dbReference type="RefSeq" id="WP_307557609.1">
    <property type="nucleotide sequence ID" value="NZ_JAUSQU010000001.1"/>
</dbReference>
<gene>
    <name evidence="3" type="ORF">J2853_002616</name>
</gene>
<dbReference type="InterPro" id="IPR023210">
    <property type="entry name" value="NADP_OxRdtase_dom"/>
</dbReference>
<dbReference type="Proteomes" id="UP001225356">
    <property type="component" value="Unassembled WGS sequence"/>
</dbReference>
<evidence type="ECO:0000256" key="1">
    <source>
        <dbReference type="ARBA" id="ARBA00023002"/>
    </source>
</evidence>
<comment type="caution">
    <text evidence="3">The sequence shown here is derived from an EMBL/GenBank/DDBJ whole genome shotgun (WGS) entry which is preliminary data.</text>
</comment>
<organism evidence="3 4">
    <name type="scientific">Streptosporangium lutulentum</name>
    <dbReference type="NCBI Taxonomy" id="1461250"/>
    <lineage>
        <taxon>Bacteria</taxon>
        <taxon>Bacillati</taxon>
        <taxon>Actinomycetota</taxon>
        <taxon>Actinomycetes</taxon>
        <taxon>Streptosporangiales</taxon>
        <taxon>Streptosporangiaceae</taxon>
        <taxon>Streptosporangium</taxon>
    </lineage>
</organism>
<dbReference type="Gene3D" id="3.20.20.100">
    <property type="entry name" value="NADP-dependent oxidoreductase domain"/>
    <property type="match status" value="1"/>
</dbReference>
<proteinExistence type="predicted"/>
<accession>A0ABT9Q9I2</accession>
<reference evidence="3 4" key="1">
    <citation type="submission" date="2023-07" db="EMBL/GenBank/DDBJ databases">
        <title>Sequencing the genomes of 1000 actinobacteria strains.</title>
        <authorList>
            <person name="Klenk H.-P."/>
        </authorList>
    </citation>
    <scope>NUCLEOTIDE SEQUENCE [LARGE SCALE GENOMIC DNA]</scope>
    <source>
        <strain evidence="3 4">DSM 46740</strain>
    </source>
</reference>
<sequence length="123" mass="12902">MEERKVGNLGLTSSIVGLGCMGMTGAYGAADESESIATIRRALELGVEMFDTADVYGPFAGEKLLGRALKGRRDEAVIATKFGGAEMDDTGNVIGGPNGHPDYVRSSEVISATFISGSRVRNE</sequence>
<evidence type="ECO:0000259" key="2">
    <source>
        <dbReference type="Pfam" id="PF00248"/>
    </source>
</evidence>
<dbReference type="Pfam" id="PF00248">
    <property type="entry name" value="Aldo_ket_red"/>
    <property type="match status" value="1"/>
</dbReference>
<evidence type="ECO:0000313" key="3">
    <source>
        <dbReference type="EMBL" id="MDP9843405.1"/>
    </source>
</evidence>
<dbReference type="InterPro" id="IPR050791">
    <property type="entry name" value="Aldo-Keto_reductase"/>
</dbReference>
<evidence type="ECO:0000313" key="4">
    <source>
        <dbReference type="Proteomes" id="UP001225356"/>
    </source>
</evidence>
<keyword evidence="1" id="KW-0560">Oxidoreductase</keyword>
<dbReference type="InterPro" id="IPR036812">
    <property type="entry name" value="NAD(P)_OxRdtase_dom_sf"/>
</dbReference>
<feature type="domain" description="NADP-dependent oxidoreductase" evidence="2">
    <location>
        <begin position="16"/>
        <end position="88"/>
    </location>
</feature>
<dbReference type="PROSITE" id="PS51257">
    <property type="entry name" value="PROKAR_LIPOPROTEIN"/>
    <property type="match status" value="1"/>
</dbReference>
<dbReference type="PANTHER" id="PTHR43625:SF40">
    <property type="entry name" value="ALDO-KETO REDUCTASE YAKC [NADP(+)]"/>
    <property type="match status" value="1"/>
</dbReference>
<keyword evidence="4" id="KW-1185">Reference proteome</keyword>
<dbReference type="SUPFAM" id="SSF51430">
    <property type="entry name" value="NAD(P)-linked oxidoreductase"/>
    <property type="match status" value="1"/>
</dbReference>
<dbReference type="EMBL" id="JAUSQU010000001">
    <property type="protein sequence ID" value="MDP9843405.1"/>
    <property type="molecule type" value="Genomic_DNA"/>
</dbReference>
<protein>
    <submittedName>
        <fullName evidence="3">Aryl-alcohol dehydrogenase-like predicted oxidoreductase</fullName>
    </submittedName>
</protein>